<keyword evidence="1" id="KW-0472">Membrane</keyword>
<gene>
    <name evidence="2" type="ORF">SAMN02744037_01198</name>
</gene>
<dbReference type="EMBL" id="FRAE01000021">
    <property type="protein sequence ID" value="SHJ92413.1"/>
    <property type="molecule type" value="Genomic_DNA"/>
</dbReference>
<dbReference type="Proteomes" id="UP000242497">
    <property type="component" value="Unassembled WGS sequence"/>
</dbReference>
<dbReference type="STRING" id="1123349.SAMN02744037_01198"/>
<evidence type="ECO:0000313" key="2">
    <source>
        <dbReference type="EMBL" id="SHJ92413.1"/>
    </source>
</evidence>
<dbReference type="GO" id="GO:0140359">
    <property type="term" value="F:ABC-type transporter activity"/>
    <property type="evidence" value="ECO:0007669"/>
    <property type="project" value="InterPro"/>
</dbReference>
<dbReference type="PANTHER" id="PTHR43471">
    <property type="entry name" value="ABC TRANSPORTER PERMEASE"/>
    <property type="match status" value="1"/>
</dbReference>
<organism evidence="2 3">
    <name type="scientific">Tepidibacter formicigenes DSM 15518</name>
    <dbReference type="NCBI Taxonomy" id="1123349"/>
    <lineage>
        <taxon>Bacteria</taxon>
        <taxon>Bacillati</taxon>
        <taxon>Bacillota</taxon>
        <taxon>Clostridia</taxon>
        <taxon>Peptostreptococcales</taxon>
        <taxon>Peptostreptococcaceae</taxon>
        <taxon>Tepidibacter</taxon>
    </lineage>
</organism>
<sequence>MRTIIRLTFLEMRKKKILYLTLVLTAIFLALYGTALKFSYKSLHMEDALIRAAISEQLLSMGIYAMGFIISFLSIFSSIGAISSEIENGTYDAILSKPINRYEIVLGRFVGILLVLLPYVTFLYSSIIGLNLLFGKGAVVNFALKSLIKSLAMLYLLPILLTSIGIFFSCFLSTMGSGVILGILYFCGMIGGILEQIGHFMTEEAAKGVLTNIGIITSLVIPSDIIYRKVSSLLFTTSSGLNFSIESIMGGSIQPSPFMIGYIVVYIIAVIILALRKFQKRDL</sequence>
<feature type="transmembrane region" description="Helical" evidence="1">
    <location>
        <begin position="102"/>
        <end position="120"/>
    </location>
</feature>
<dbReference type="RefSeq" id="WP_072888214.1">
    <property type="nucleotide sequence ID" value="NZ_FRAE01000021.1"/>
</dbReference>
<evidence type="ECO:0000256" key="1">
    <source>
        <dbReference type="SAM" id="Phobius"/>
    </source>
</evidence>
<feature type="transmembrane region" description="Helical" evidence="1">
    <location>
        <begin position="258"/>
        <end position="275"/>
    </location>
</feature>
<reference evidence="3" key="1">
    <citation type="submission" date="2016-11" db="EMBL/GenBank/DDBJ databases">
        <authorList>
            <person name="Varghese N."/>
            <person name="Submissions S."/>
        </authorList>
    </citation>
    <scope>NUCLEOTIDE SEQUENCE [LARGE SCALE GENOMIC DNA]</scope>
    <source>
        <strain evidence="3">DSM 15518</strain>
    </source>
</reference>
<dbReference type="Pfam" id="PF12679">
    <property type="entry name" value="ABC2_membrane_2"/>
    <property type="match status" value="1"/>
</dbReference>
<keyword evidence="3" id="KW-1185">Reference proteome</keyword>
<evidence type="ECO:0000313" key="3">
    <source>
        <dbReference type="Proteomes" id="UP000242497"/>
    </source>
</evidence>
<feature type="transmembrane region" description="Helical" evidence="1">
    <location>
        <begin position="151"/>
        <end position="172"/>
    </location>
</feature>
<feature type="transmembrane region" description="Helical" evidence="1">
    <location>
        <begin position="59"/>
        <end position="82"/>
    </location>
</feature>
<keyword evidence="1" id="KW-0812">Transmembrane</keyword>
<dbReference type="AlphaFoldDB" id="A0A1M6N9Q4"/>
<dbReference type="OrthoDB" id="5146022at2"/>
<proteinExistence type="predicted"/>
<dbReference type="GO" id="GO:0005886">
    <property type="term" value="C:plasma membrane"/>
    <property type="evidence" value="ECO:0007669"/>
    <property type="project" value="UniProtKB-SubCell"/>
</dbReference>
<protein>
    <submittedName>
        <fullName evidence="2">ABC-2 family transporter protein</fullName>
    </submittedName>
</protein>
<feature type="transmembrane region" description="Helical" evidence="1">
    <location>
        <begin position="178"/>
        <end position="197"/>
    </location>
</feature>
<name>A0A1M6N9Q4_9FIRM</name>
<keyword evidence="1" id="KW-1133">Transmembrane helix</keyword>
<dbReference type="PANTHER" id="PTHR43471:SF1">
    <property type="entry name" value="ABC TRANSPORTER PERMEASE PROTEIN NOSY-RELATED"/>
    <property type="match status" value="1"/>
</dbReference>
<accession>A0A1M6N9Q4</accession>